<accession>A0A0B6YCI4</accession>
<sequence>VFISLNHMGKASWTRSSWKEKCAMHLVEVHEQDNNRHTQQKRGSLFMILCVP</sequence>
<gene>
    <name evidence="1" type="primary">ORF21351</name>
</gene>
<proteinExistence type="predicted"/>
<evidence type="ECO:0000313" key="1">
    <source>
        <dbReference type="EMBL" id="CEK53843.1"/>
    </source>
</evidence>
<organism evidence="1">
    <name type="scientific">Arion vulgaris</name>
    <dbReference type="NCBI Taxonomy" id="1028688"/>
    <lineage>
        <taxon>Eukaryota</taxon>
        <taxon>Metazoa</taxon>
        <taxon>Spiralia</taxon>
        <taxon>Lophotrochozoa</taxon>
        <taxon>Mollusca</taxon>
        <taxon>Gastropoda</taxon>
        <taxon>Heterobranchia</taxon>
        <taxon>Euthyneura</taxon>
        <taxon>Panpulmonata</taxon>
        <taxon>Eupulmonata</taxon>
        <taxon>Stylommatophora</taxon>
        <taxon>Helicina</taxon>
        <taxon>Arionoidea</taxon>
        <taxon>Arionidae</taxon>
        <taxon>Arion</taxon>
    </lineage>
</organism>
<protein>
    <submittedName>
        <fullName evidence="1">Uncharacterized protein</fullName>
    </submittedName>
</protein>
<reference evidence="1" key="1">
    <citation type="submission" date="2014-12" db="EMBL/GenBank/DDBJ databases">
        <title>Insight into the proteome of Arion vulgaris.</title>
        <authorList>
            <person name="Aradska J."/>
            <person name="Bulat T."/>
            <person name="Smidak R."/>
            <person name="Sarate P."/>
            <person name="Gangsoo J."/>
            <person name="Sialana F."/>
            <person name="Bilban M."/>
            <person name="Lubec G."/>
        </authorList>
    </citation>
    <scope>NUCLEOTIDE SEQUENCE</scope>
    <source>
        <tissue evidence="1">Skin</tissue>
    </source>
</reference>
<name>A0A0B6YCI4_9EUPU</name>
<dbReference type="AlphaFoldDB" id="A0A0B6YCI4"/>
<feature type="non-terminal residue" evidence="1">
    <location>
        <position position="1"/>
    </location>
</feature>
<dbReference type="EMBL" id="HACG01006978">
    <property type="protein sequence ID" value="CEK53843.1"/>
    <property type="molecule type" value="Transcribed_RNA"/>
</dbReference>